<gene>
    <name evidence="4" type="ORF">GFD30_12845</name>
</gene>
<feature type="domain" description="Transglutaminase-like" evidence="3">
    <location>
        <begin position="596"/>
        <end position="666"/>
    </location>
</feature>
<dbReference type="AlphaFoldDB" id="A0A6L5GA20"/>
<proteinExistence type="predicted"/>
<feature type="transmembrane region" description="Helical" evidence="2">
    <location>
        <begin position="347"/>
        <end position="365"/>
    </location>
</feature>
<dbReference type="Proteomes" id="UP000477750">
    <property type="component" value="Unassembled WGS sequence"/>
</dbReference>
<evidence type="ECO:0000313" key="4">
    <source>
        <dbReference type="EMBL" id="MQM26451.1"/>
    </source>
</evidence>
<keyword evidence="2" id="KW-1133">Transmembrane helix</keyword>
<sequence length="916" mass="96785">MPQRRLQPGDAVPGDRGRRARGAGRVHGGEGPAGPLGVRDRRVPGAPDAGGGRRAGAAGAPGRALHRARGRPGPVDPEGAVEPHRPPRAGVRPAARRRAGDARERGMAGDPGRGRDRAAPGVDPPGRVEDSGMNAQRHATVVAAATLALTLTPLIGIFEGLGWAFPVLLTITVIAVAGSLMRAAGRGQGLQTLAMAAALLVVLTAGFGDGTGLLFVIPLPATFENWAYLAQEGVAAIIVNSPPVEAGGGIMFLTILGVGVVAILHDMFVVGLRTPALAGLTLLTMYLVPVSVAPEATAWFWFILPAVAYLWILGDDNLRRVSSFGHRFTGAGQLVGRSFPSPMARTARWSATAFVAVTLLVLTVVPANTSGLIDNVAEGMDGGESYGLGDVNPWAQLSGSLTRPEEVDVLRVVTNDPNPRYLRMHVLDELTNDGFEPNDYDSRESLVLDGEAEGDTYTAEIQNLRLEAPVLPVYGDPVDLAIDGNWDRDADTDVIIGSGSDMGDVEDYTLTYADPAPDAETLAAADGMSRDDARWEANTAHPDVPELGEIVAEEIGGAGTVHEKVLGVLRFLSSSNGFTYSLEVPDAGNDEAILDFLESKQGYCQQYAAAMAWMLREADVAARVVVGMSQGSRVDGDEWILTSHDYHAWVEVYYEGPGWVTYDPTPAGGVPGSVSFPWATDPVEAQDPAEEPTENDITPDPSAAPTDASGQTLPPEEGASEGPSADATGGTGDALLPFHPGWLALLLLLAVPFAPALWRGALRNRRLRAGNLTAETAWDEAMDLALDYGVSIPDSYTPRQAAGVLGTAAPGARDAATALGSAMALHRYSPRGADPAGLADALRDLYAELDKRAEPRVKYRAMLWPASLIAKLRADSAEQSARISRRSARTTDRMRSALRRPRRSNNRGKRGVTGRA</sequence>
<evidence type="ECO:0000259" key="3">
    <source>
        <dbReference type="SMART" id="SM00460"/>
    </source>
</evidence>
<feature type="transmembrane region" description="Helical" evidence="2">
    <location>
        <begin position="741"/>
        <end position="758"/>
    </location>
</feature>
<feature type="transmembrane region" description="Helical" evidence="2">
    <location>
        <begin position="276"/>
        <end position="292"/>
    </location>
</feature>
<keyword evidence="2" id="KW-0472">Membrane</keyword>
<comment type="caution">
    <text evidence="4">The sequence shown here is derived from an EMBL/GenBank/DDBJ whole genome shotgun (WGS) entry which is preliminary data.</text>
</comment>
<evidence type="ECO:0000313" key="5">
    <source>
        <dbReference type="Proteomes" id="UP000477750"/>
    </source>
</evidence>
<evidence type="ECO:0000256" key="2">
    <source>
        <dbReference type="SAM" id="Phobius"/>
    </source>
</evidence>
<keyword evidence="2" id="KW-0812">Transmembrane</keyword>
<dbReference type="InterPro" id="IPR002931">
    <property type="entry name" value="Transglutaminase-like"/>
</dbReference>
<feature type="transmembrane region" description="Helical" evidence="2">
    <location>
        <begin position="246"/>
        <end position="264"/>
    </location>
</feature>
<dbReference type="Pfam" id="PF11992">
    <property type="entry name" value="TgpA_N"/>
    <property type="match status" value="1"/>
</dbReference>
<feature type="transmembrane region" description="Helical" evidence="2">
    <location>
        <begin position="298"/>
        <end position="314"/>
    </location>
</feature>
<feature type="compositionally biased region" description="Gly residues" evidence="1">
    <location>
        <begin position="25"/>
        <end position="34"/>
    </location>
</feature>
<feature type="transmembrane region" description="Helical" evidence="2">
    <location>
        <begin position="139"/>
        <end position="157"/>
    </location>
</feature>
<dbReference type="EMBL" id="WIAO01000014">
    <property type="protein sequence ID" value="MQM26451.1"/>
    <property type="molecule type" value="Genomic_DNA"/>
</dbReference>
<feature type="region of interest" description="Disordered" evidence="1">
    <location>
        <begin position="879"/>
        <end position="916"/>
    </location>
</feature>
<evidence type="ECO:0000256" key="1">
    <source>
        <dbReference type="SAM" id="MobiDB-lite"/>
    </source>
</evidence>
<feature type="region of interest" description="Disordered" evidence="1">
    <location>
        <begin position="1"/>
        <end position="127"/>
    </location>
</feature>
<dbReference type="Pfam" id="PF01841">
    <property type="entry name" value="Transglut_core"/>
    <property type="match status" value="1"/>
</dbReference>
<accession>A0A6L5GA20</accession>
<dbReference type="InterPro" id="IPR052901">
    <property type="entry name" value="Bact_TGase-like"/>
</dbReference>
<feature type="transmembrane region" description="Helical" evidence="2">
    <location>
        <begin position="193"/>
        <end position="217"/>
    </location>
</feature>
<feature type="transmembrane region" description="Helical" evidence="2">
    <location>
        <begin position="163"/>
        <end position="181"/>
    </location>
</feature>
<reference evidence="4 5" key="1">
    <citation type="submission" date="2019-10" db="EMBL/GenBank/DDBJ databases">
        <title>Glycomyces albidus sp. nov., a novel actinomycete isolated from rhizosphere soil of wheat (Triticum aestivum L.).</title>
        <authorList>
            <person name="Qian L."/>
        </authorList>
    </citation>
    <scope>NUCLEOTIDE SEQUENCE [LARGE SCALE GENOMIC DNA]</scope>
    <source>
        <strain evidence="4 5">NEAU-7082</strain>
    </source>
</reference>
<feature type="compositionally biased region" description="Basic residues" evidence="1">
    <location>
        <begin position="896"/>
        <end position="916"/>
    </location>
</feature>
<dbReference type="PANTHER" id="PTHR42736:SF1">
    <property type="entry name" value="PROTEIN-GLUTAMINE GAMMA-GLUTAMYLTRANSFERASE"/>
    <property type="match status" value="1"/>
</dbReference>
<dbReference type="InterPro" id="IPR021878">
    <property type="entry name" value="TgpA_N"/>
</dbReference>
<feature type="compositionally biased region" description="Basic and acidic residues" evidence="1">
    <location>
        <begin position="98"/>
        <end position="118"/>
    </location>
</feature>
<dbReference type="SMART" id="SM00460">
    <property type="entry name" value="TGc"/>
    <property type="match status" value="1"/>
</dbReference>
<keyword evidence="5" id="KW-1185">Reference proteome</keyword>
<dbReference type="InterPro" id="IPR038765">
    <property type="entry name" value="Papain-like_cys_pep_sf"/>
</dbReference>
<dbReference type="SUPFAM" id="SSF54001">
    <property type="entry name" value="Cysteine proteinases"/>
    <property type="match status" value="1"/>
</dbReference>
<protein>
    <recommendedName>
        <fullName evidence="3">Transglutaminase-like domain-containing protein</fullName>
    </recommendedName>
</protein>
<name>A0A6L5GA20_9ACTN</name>
<dbReference type="Gene3D" id="3.10.620.30">
    <property type="match status" value="1"/>
</dbReference>
<feature type="region of interest" description="Disordered" evidence="1">
    <location>
        <begin position="673"/>
        <end position="732"/>
    </location>
</feature>
<dbReference type="PANTHER" id="PTHR42736">
    <property type="entry name" value="PROTEIN-GLUTAMINE GAMMA-GLUTAMYLTRANSFERASE"/>
    <property type="match status" value="1"/>
</dbReference>
<organism evidence="4 5">
    <name type="scientific">Glycomyces albidus</name>
    <dbReference type="NCBI Taxonomy" id="2656774"/>
    <lineage>
        <taxon>Bacteria</taxon>
        <taxon>Bacillati</taxon>
        <taxon>Actinomycetota</taxon>
        <taxon>Actinomycetes</taxon>
        <taxon>Glycomycetales</taxon>
        <taxon>Glycomycetaceae</taxon>
        <taxon>Glycomyces</taxon>
    </lineage>
</organism>